<dbReference type="GO" id="GO:0003677">
    <property type="term" value="F:DNA binding"/>
    <property type="evidence" value="ECO:0007669"/>
    <property type="project" value="InterPro"/>
</dbReference>
<dbReference type="InterPro" id="IPR002492">
    <property type="entry name" value="Transposase_Tc1-like"/>
</dbReference>
<protein>
    <submittedName>
        <fullName evidence="2">Minos transposase</fullName>
    </submittedName>
</protein>
<evidence type="ECO:0000259" key="1">
    <source>
        <dbReference type="Pfam" id="PF01498"/>
    </source>
</evidence>
<name>A0A3M7PHW4_BRAPC</name>
<comment type="caution">
    <text evidence="2">The sequence shown here is derived from an EMBL/GenBank/DDBJ whole genome shotgun (WGS) entry which is preliminary data.</text>
</comment>
<dbReference type="Gene3D" id="3.30.420.10">
    <property type="entry name" value="Ribonuclease H-like superfamily/Ribonuclease H"/>
    <property type="match status" value="1"/>
</dbReference>
<keyword evidence="3" id="KW-1185">Reference proteome</keyword>
<dbReference type="EMBL" id="REGN01010667">
    <property type="protein sequence ID" value="RMZ98608.1"/>
    <property type="molecule type" value="Genomic_DNA"/>
</dbReference>
<dbReference type="Pfam" id="PF01498">
    <property type="entry name" value="HTH_Tnp_Tc3_2"/>
    <property type="match status" value="1"/>
</dbReference>
<reference evidence="2 3" key="1">
    <citation type="journal article" date="2018" name="Sci. Rep.">
        <title>Genomic signatures of local adaptation to the degree of environmental predictability in rotifers.</title>
        <authorList>
            <person name="Franch-Gras L."/>
            <person name="Hahn C."/>
            <person name="Garcia-Roger E.M."/>
            <person name="Carmona M.J."/>
            <person name="Serra M."/>
            <person name="Gomez A."/>
        </authorList>
    </citation>
    <scope>NUCLEOTIDE SEQUENCE [LARGE SCALE GENOMIC DNA]</scope>
    <source>
        <strain evidence="2">HYR1</strain>
    </source>
</reference>
<proteinExistence type="predicted"/>
<evidence type="ECO:0000313" key="2">
    <source>
        <dbReference type="EMBL" id="RMZ98608.1"/>
    </source>
</evidence>
<dbReference type="InterPro" id="IPR036397">
    <property type="entry name" value="RNaseH_sf"/>
</dbReference>
<gene>
    <name evidence="2" type="ORF">BpHYR1_012930</name>
</gene>
<sequence>MIDENYIFREIRKDPTSSYQKLANDFNSKTEWVRIKSHTAVRKPLLTEKDRLKRYKWCKQRLNWTVNDWYRVIFSDVSNFEVFNLSSEVLYTKVTKWWRLNRFWGCISNKGTGVCNIYTGRINQFIFGLESGILENFNKLKN</sequence>
<evidence type="ECO:0000313" key="3">
    <source>
        <dbReference type="Proteomes" id="UP000276133"/>
    </source>
</evidence>
<organism evidence="2 3">
    <name type="scientific">Brachionus plicatilis</name>
    <name type="common">Marine rotifer</name>
    <name type="synonym">Brachionus muelleri</name>
    <dbReference type="NCBI Taxonomy" id="10195"/>
    <lineage>
        <taxon>Eukaryota</taxon>
        <taxon>Metazoa</taxon>
        <taxon>Spiralia</taxon>
        <taxon>Gnathifera</taxon>
        <taxon>Rotifera</taxon>
        <taxon>Eurotatoria</taxon>
        <taxon>Monogononta</taxon>
        <taxon>Pseudotrocha</taxon>
        <taxon>Ploima</taxon>
        <taxon>Brachionidae</taxon>
        <taxon>Brachionus</taxon>
    </lineage>
</organism>
<feature type="domain" description="Transposase Tc1-like" evidence="1">
    <location>
        <begin position="5"/>
        <end position="63"/>
    </location>
</feature>
<dbReference type="AlphaFoldDB" id="A0A3M7PHW4"/>
<dbReference type="Proteomes" id="UP000276133">
    <property type="component" value="Unassembled WGS sequence"/>
</dbReference>
<dbReference type="GO" id="GO:0006313">
    <property type="term" value="P:DNA transposition"/>
    <property type="evidence" value="ECO:0007669"/>
    <property type="project" value="InterPro"/>
</dbReference>
<dbReference type="GO" id="GO:0015074">
    <property type="term" value="P:DNA integration"/>
    <property type="evidence" value="ECO:0007669"/>
    <property type="project" value="InterPro"/>
</dbReference>
<accession>A0A3M7PHW4</accession>
<dbReference type="OrthoDB" id="4843387at2759"/>